<dbReference type="Proteomes" id="UP000315321">
    <property type="component" value="Unassembled WGS sequence"/>
</dbReference>
<dbReference type="InterPro" id="IPR043128">
    <property type="entry name" value="Rev_trsase/Diguanyl_cyclase"/>
</dbReference>
<dbReference type="CDD" id="cd01949">
    <property type="entry name" value="GGDEF"/>
    <property type="match status" value="1"/>
</dbReference>
<organism evidence="3 4">
    <name type="scientific">Ancylobacter moscoviensis</name>
    <dbReference type="NCBI Taxonomy" id="2597768"/>
    <lineage>
        <taxon>Bacteria</taxon>
        <taxon>Pseudomonadati</taxon>
        <taxon>Pseudomonadota</taxon>
        <taxon>Alphaproteobacteria</taxon>
        <taxon>Hyphomicrobiales</taxon>
        <taxon>Xanthobacteraceae</taxon>
        <taxon>Ancylobacter</taxon>
    </lineage>
</organism>
<evidence type="ECO:0000259" key="2">
    <source>
        <dbReference type="PROSITE" id="PS50887"/>
    </source>
</evidence>
<evidence type="ECO:0000313" key="3">
    <source>
        <dbReference type="EMBL" id="TSJ64632.1"/>
    </source>
</evidence>
<keyword evidence="1" id="KW-0472">Membrane</keyword>
<dbReference type="InterPro" id="IPR000160">
    <property type="entry name" value="GGDEF_dom"/>
</dbReference>
<keyword evidence="4" id="KW-1185">Reference proteome</keyword>
<dbReference type="NCBIfam" id="TIGR00254">
    <property type="entry name" value="GGDEF"/>
    <property type="match status" value="1"/>
</dbReference>
<dbReference type="InterPro" id="IPR029787">
    <property type="entry name" value="Nucleotide_cyclase"/>
</dbReference>
<dbReference type="Gene3D" id="3.30.70.270">
    <property type="match status" value="1"/>
</dbReference>
<dbReference type="RefSeq" id="WP_144341787.1">
    <property type="nucleotide sequence ID" value="NZ_VMBP01000001.1"/>
</dbReference>
<name>A0ABY3DWS6_9HYPH</name>
<dbReference type="PANTHER" id="PTHR46663:SF4">
    <property type="entry name" value="DIGUANYLATE CYCLASE DGCT-RELATED"/>
    <property type="match status" value="1"/>
</dbReference>
<gene>
    <name evidence="3" type="ORF">FO470_05075</name>
</gene>
<comment type="caution">
    <text evidence="3">The sequence shown here is derived from an EMBL/GenBank/DDBJ whole genome shotgun (WGS) entry which is preliminary data.</text>
</comment>
<evidence type="ECO:0000256" key="1">
    <source>
        <dbReference type="SAM" id="Phobius"/>
    </source>
</evidence>
<dbReference type="PANTHER" id="PTHR46663">
    <property type="entry name" value="DIGUANYLATE CYCLASE DGCT-RELATED"/>
    <property type="match status" value="1"/>
</dbReference>
<dbReference type="SUPFAM" id="SSF55073">
    <property type="entry name" value="Nucleotide cyclase"/>
    <property type="match status" value="1"/>
</dbReference>
<keyword evidence="1" id="KW-0812">Transmembrane</keyword>
<feature type="transmembrane region" description="Helical" evidence="1">
    <location>
        <begin position="238"/>
        <end position="264"/>
    </location>
</feature>
<feature type="transmembrane region" description="Helical" evidence="1">
    <location>
        <begin position="85"/>
        <end position="111"/>
    </location>
</feature>
<dbReference type="Pfam" id="PF00990">
    <property type="entry name" value="GGDEF"/>
    <property type="match status" value="1"/>
</dbReference>
<evidence type="ECO:0000313" key="4">
    <source>
        <dbReference type="Proteomes" id="UP000315321"/>
    </source>
</evidence>
<feature type="domain" description="GGDEF" evidence="2">
    <location>
        <begin position="348"/>
        <end position="482"/>
    </location>
</feature>
<feature type="transmembrane region" description="Helical" evidence="1">
    <location>
        <begin position="46"/>
        <end position="65"/>
    </location>
</feature>
<dbReference type="SMART" id="SM00267">
    <property type="entry name" value="GGDEF"/>
    <property type="match status" value="1"/>
</dbReference>
<sequence>MSVAPAVNQRENEPHEWGAPLYAVALGIAVCSWALLGIVTRPAGQLAAFWPANALLLGLLVRYPAFATWQGWCAAIPGYLVADLLTGGSFLLTLYLTGANLAGVATGYILFQRVSEQDRRLTRPFSVLYLIVIVVLASAMAGFVGALIDPIVFGRSALGGWAFWFVTEMVNYVAFLPLMLTLPLDFKWNGGGVRKARLRPIFTIQRAARLLPGTAVLLSAIASLLLPGPGSVAFPVPALLWCAVTYGLFANAVLAFLFCAWTLLAISTGYLHVAVDIGSREDLLSLRAGVTLVALAPLVVATVMASRNELVARLQRLATHDYLTGLLNRTGFYTHVQDTLPRLARSKLPVAILMIDIDHFKMINDRHSHAAGDLVLAAVAQAMRSSVRTGDALGRLGGEEFCVFLEDVADGSPEAMAARICDTVSATRVTLPDGTEIATTVSVGVALANEAPTDISGLVAGADIALYRAKDQGRNRYEVLNFN</sequence>
<dbReference type="PROSITE" id="PS50887">
    <property type="entry name" value="GGDEF"/>
    <property type="match status" value="1"/>
</dbReference>
<accession>A0ABY3DWS6</accession>
<feature type="transmembrane region" description="Helical" evidence="1">
    <location>
        <begin position="284"/>
        <end position="305"/>
    </location>
</feature>
<feature type="transmembrane region" description="Helical" evidence="1">
    <location>
        <begin position="127"/>
        <end position="148"/>
    </location>
</feature>
<feature type="transmembrane region" description="Helical" evidence="1">
    <location>
        <begin position="20"/>
        <end position="39"/>
    </location>
</feature>
<protein>
    <submittedName>
        <fullName evidence="3">Diguanylate cyclase</fullName>
    </submittedName>
</protein>
<dbReference type="EMBL" id="VMBP01000001">
    <property type="protein sequence ID" value="TSJ64632.1"/>
    <property type="molecule type" value="Genomic_DNA"/>
</dbReference>
<proteinExistence type="predicted"/>
<dbReference type="InterPro" id="IPR052163">
    <property type="entry name" value="DGC-Regulatory_Protein"/>
</dbReference>
<feature type="transmembrane region" description="Helical" evidence="1">
    <location>
        <begin position="207"/>
        <end position="226"/>
    </location>
</feature>
<keyword evidence="1" id="KW-1133">Transmembrane helix</keyword>
<reference evidence="3 4" key="1">
    <citation type="submission" date="2019-07" db="EMBL/GenBank/DDBJ databases">
        <authorList>
            <person name="Grouzdev D.S."/>
        </authorList>
    </citation>
    <scope>NUCLEOTIDE SEQUENCE [LARGE SCALE GENOMIC DNA]</scope>
    <source>
        <strain evidence="3 4">3C</strain>
    </source>
</reference>
<feature type="transmembrane region" description="Helical" evidence="1">
    <location>
        <begin position="160"/>
        <end position="186"/>
    </location>
</feature>